<name>A0A1S2D9Z5_AERSO</name>
<sequence>MLSACGGGGDGDSSDGGSAPATAEVLAPQARDSYDQLLTANQPNASNDVSLRDRVSDPQGLALRLLSVQPLTSQCQPPVVNSEALSFRVDNGSADACTYAYTIENVPTNGATPKRTQATSYVVVSAASSPAMLPILSHTAVVNETIAIDLASELGGYFPAGFTLQPEVIVLGSGTALADPASNTISYTAAAVPGITRLIYSYLSADGTEVRAGAIDVSVSKLADGMPLAENFPGPEDVLPGAVVTVDVKDHISDPNGDPLQLTDAYAFDATVSATDATSLTNTRFDFVADKPGSYDVSYYVTDHNGGYAIGVVRITVKAKSLWSDIVLSDGTRYTAPWEKNLADGLGIPYQDFYEETNATGTYQVALFNYEAALTLCAARGMVLPSIAEMNQFHGEKPDPSGSDNWPVEQPYWTGEALDSSNNGQVCDLVSGSSALNPMMTPAGVTCVYSGLLAGLETTVDNQYLSGGPTSSTHDEVEALVTSGNGSPLALKNVYFYSSDANLSFSQKQVMTDADGKAKISVDSPVAGTFTVYANYLSQTLNTAVTFIENLVSNLTITGANEVRMGDSINLTASATYDSSDVVDVSAEASWTSSEPAMATVASGVVTGVAPGSVDITASFSGADAAAHPVTVFSGLKSLEVTPDSALLEVGDTQDLTATAHYDDGASEDVTTTASWTSSNGTVASVVAGKVTANASGSATIQASYTDSHGISQVDSAAITVGKVVDHTAITPSSKTFKVTDSAIHFYNKVYYTDGTNKDVTTSSDWTSSNTTVATVANSGMSSIGLVSPKAAGTTTITAKYTENGTTYTSTSAVTVTGASLTSVTVTPTSTSVGVNGTAQIAVTAHYSDSSSKVVTSSSTYSSSNTGVATVSSTGLITGKAGGSATITSSYKDGSVTKTATTAVTVTTAPTYVGGSFRASPSVVTDLKVGETRTFKFYFTSRRSDGTTYESEVTTHNPSGVNCTQPSPVQSPLTWQLISSPSVPLYSAKGLLTGPTYRMECRYFIAGVQQDSTTVNITVIP</sequence>
<feature type="domain" description="BIG2" evidence="7">
    <location>
        <begin position="635"/>
        <end position="715"/>
    </location>
</feature>
<dbReference type="AlphaFoldDB" id="A0A1S2D9Z5"/>
<dbReference type="Pfam" id="PF02369">
    <property type="entry name" value="Big_1"/>
    <property type="match status" value="1"/>
</dbReference>
<dbReference type="Proteomes" id="UP000179934">
    <property type="component" value="Unassembled WGS sequence"/>
</dbReference>
<dbReference type="Pfam" id="PF02368">
    <property type="entry name" value="Big_2"/>
    <property type="match status" value="2"/>
</dbReference>
<organism evidence="8 9">
    <name type="scientific">Aeromonas sobria</name>
    <dbReference type="NCBI Taxonomy" id="646"/>
    <lineage>
        <taxon>Bacteria</taxon>
        <taxon>Pseudomonadati</taxon>
        <taxon>Pseudomonadota</taxon>
        <taxon>Gammaproteobacteria</taxon>
        <taxon>Aeromonadales</taxon>
        <taxon>Aeromonadaceae</taxon>
        <taxon>Aeromonas</taxon>
    </lineage>
</organism>
<feature type="domain" description="BIG2" evidence="7">
    <location>
        <begin position="551"/>
        <end position="630"/>
    </location>
</feature>
<dbReference type="EMBL" id="MKFU01000001">
    <property type="protein sequence ID" value="OHY96853.1"/>
    <property type="molecule type" value="Genomic_DNA"/>
</dbReference>
<dbReference type="Gene3D" id="2.60.40.1080">
    <property type="match status" value="4"/>
</dbReference>
<comment type="similarity">
    <text evidence="1">Belongs to the intimin/invasin family.</text>
</comment>
<evidence type="ECO:0000256" key="2">
    <source>
        <dbReference type="ARBA" id="ARBA00017346"/>
    </source>
</evidence>
<comment type="caution">
    <text evidence="8">The sequence shown here is derived from an EMBL/GenBank/DDBJ whole genome shotgun (WGS) entry which is preliminary data.</text>
</comment>
<feature type="compositionally biased region" description="Gly residues" evidence="6">
    <location>
        <begin position="1"/>
        <end position="11"/>
    </location>
</feature>
<dbReference type="InterPro" id="IPR003343">
    <property type="entry name" value="Big_2"/>
</dbReference>
<evidence type="ECO:0000256" key="5">
    <source>
        <dbReference type="ARBA" id="ARBA00029955"/>
    </source>
</evidence>
<dbReference type="InterPro" id="IPR008964">
    <property type="entry name" value="Invasin/intimin_cell_adhesion"/>
</dbReference>
<gene>
    <name evidence="8" type="ORF">BJD16_00940</name>
</gene>
<accession>A0A1S2D9Z5</accession>
<evidence type="ECO:0000313" key="9">
    <source>
        <dbReference type="Proteomes" id="UP000179934"/>
    </source>
</evidence>
<dbReference type="InterPro" id="IPR013783">
    <property type="entry name" value="Ig-like_fold"/>
</dbReference>
<dbReference type="STRING" id="646.BJD16_00940"/>
<feature type="domain" description="BIG2" evidence="7">
    <location>
        <begin position="724"/>
        <end position="810"/>
    </location>
</feature>
<evidence type="ECO:0000259" key="7">
    <source>
        <dbReference type="SMART" id="SM00635"/>
    </source>
</evidence>
<feature type="region of interest" description="Disordered" evidence="6">
    <location>
        <begin position="1"/>
        <end position="33"/>
    </location>
</feature>
<keyword evidence="4" id="KW-1015">Disulfide bond</keyword>
<evidence type="ECO:0000256" key="6">
    <source>
        <dbReference type="SAM" id="MobiDB-lite"/>
    </source>
</evidence>
<feature type="domain" description="BIG2" evidence="7">
    <location>
        <begin position="820"/>
        <end position="901"/>
    </location>
</feature>
<evidence type="ECO:0000256" key="3">
    <source>
        <dbReference type="ARBA" id="ARBA00023026"/>
    </source>
</evidence>
<dbReference type="SUPFAM" id="SSF49373">
    <property type="entry name" value="Invasin/intimin cell-adhesion fragments"/>
    <property type="match status" value="5"/>
</dbReference>
<dbReference type="Gene3D" id="2.60.40.10">
    <property type="entry name" value="Immunoglobulins"/>
    <property type="match status" value="1"/>
</dbReference>
<protein>
    <recommendedName>
        <fullName evidence="2">Intimin</fullName>
    </recommendedName>
    <alternativeName>
        <fullName evidence="5">Attaching and effacing protein</fullName>
    </alternativeName>
</protein>
<dbReference type="SMART" id="SM00635">
    <property type="entry name" value="BID_2"/>
    <property type="match status" value="4"/>
</dbReference>
<proteinExistence type="inferred from homology"/>
<evidence type="ECO:0000313" key="8">
    <source>
        <dbReference type="EMBL" id="OHY96853.1"/>
    </source>
</evidence>
<evidence type="ECO:0000256" key="1">
    <source>
        <dbReference type="ARBA" id="ARBA00010116"/>
    </source>
</evidence>
<dbReference type="InterPro" id="IPR003344">
    <property type="entry name" value="Big_1_dom"/>
</dbReference>
<evidence type="ECO:0000256" key="4">
    <source>
        <dbReference type="ARBA" id="ARBA00023157"/>
    </source>
</evidence>
<keyword evidence="3" id="KW-0843">Virulence</keyword>
<reference evidence="8 9" key="1">
    <citation type="submission" date="2016-09" db="EMBL/GenBank/DDBJ databases">
        <title>Draft Genome Sequence of Aeromonas sobria Strain 08005, Isolated from Sick Rana catesbeiana.</title>
        <authorList>
            <person name="Yang Q."/>
        </authorList>
    </citation>
    <scope>NUCLEOTIDE SEQUENCE [LARGE SCALE GENOMIC DNA]</scope>
    <source>
        <strain evidence="8 9">08005</strain>
    </source>
</reference>